<name>A0A060N5G5_CLOBO</name>
<dbReference type="AlphaFoldDB" id="A0A060N5G5"/>
<gene>
    <name evidence="1" type="ORF">CBO05P1_071</name>
</gene>
<evidence type="ECO:0000313" key="1">
    <source>
        <dbReference type="EMBL" id="BAO04790.1"/>
    </source>
</evidence>
<dbReference type="HOGENOM" id="CLU_2615724_0_0_9"/>
<protein>
    <submittedName>
        <fullName evidence="1">Uncharacterized protein</fullName>
    </submittedName>
</protein>
<proteinExistence type="predicted"/>
<dbReference type="EMBL" id="BA000058">
    <property type="protein sequence ID" value="BAO04790.1"/>
    <property type="molecule type" value="Genomic_DNA"/>
</dbReference>
<reference evidence="1" key="1">
    <citation type="submission" date="2013-10" db="EMBL/GenBank/DDBJ databases">
        <title>Draft genome sequence of Clostridium botulinum type B strain Osaka05.</title>
        <authorList>
            <person name="Sakaguchi Y."/>
            <person name="Hosomi K."/>
            <person name="Uchiyama J."/>
            <person name="Ogura Y."/>
            <person name="Sakaguchi M."/>
            <person name="Kohda T."/>
            <person name="Mukamoto M."/>
            <person name="Misawa N."/>
            <person name="Matsuzaki S."/>
            <person name="Hayashi T."/>
            <person name="Kozaki S."/>
        </authorList>
    </citation>
    <scope>NUCLEOTIDE SEQUENCE</scope>
    <source>
        <strain evidence="1">Osaka05</strain>
    </source>
</reference>
<dbReference type="Proteomes" id="UP000054164">
    <property type="component" value="Unassembled WGS sequence"/>
</dbReference>
<sequence length="78" mass="9574">MSSIYYIHKMTLVTIPHEELIRHLKNNQNEIFIDANEWAMRRSGHYKIKDIPFSDDWKIHIDNINHKCTFNELSYRWI</sequence>
<dbReference type="RefSeq" id="WP_030031840.1">
    <property type="nucleotide sequence ID" value="NZ_BA000058.1"/>
</dbReference>
<accession>A0A060N5G5</accession>
<organism evidence="1">
    <name type="scientific">Clostridium botulinum B str. Osaka05</name>
    <dbReference type="NCBI Taxonomy" id="1407017"/>
    <lineage>
        <taxon>Bacteria</taxon>
        <taxon>Bacillati</taxon>
        <taxon>Bacillota</taxon>
        <taxon>Clostridia</taxon>
        <taxon>Eubacteriales</taxon>
        <taxon>Clostridiaceae</taxon>
        <taxon>Clostridium</taxon>
    </lineage>
</organism>